<dbReference type="InterPro" id="IPR051632">
    <property type="entry name" value="Rho_GEF"/>
</dbReference>
<comment type="caution">
    <text evidence="1">The sequence shown here is derived from an EMBL/GenBank/DDBJ whole genome shotgun (WGS) entry which is preliminary data.</text>
</comment>
<proteinExistence type="predicted"/>
<dbReference type="EMBL" id="JARO02002758">
    <property type="protein sequence ID" value="KPP71970.1"/>
    <property type="molecule type" value="Genomic_DNA"/>
</dbReference>
<dbReference type="GO" id="GO:0045666">
    <property type="term" value="P:positive regulation of neuron differentiation"/>
    <property type="evidence" value="ECO:0007669"/>
    <property type="project" value="TreeGrafter"/>
</dbReference>
<dbReference type="Proteomes" id="UP000034805">
    <property type="component" value="Unassembled WGS sequence"/>
</dbReference>
<dbReference type="GO" id="GO:0008017">
    <property type="term" value="F:microtubule binding"/>
    <property type="evidence" value="ECO:0007669"/>
    <property type="project" value="TreeGrafter"/>
</dbReference>
<protein>
    <recommendedName>
        <fullName evidence="3">Phorbol-ester/DAG-type domain-containing protein</fullName>
    </recommendedName>
</protein>
<dbReference type="GO" id="GO:0035023">
    <property type="term" value="P:regulation of Rho protein signal transduction"/>
    <property type="evidence" value="ECO:0007669"/>
    <property type="project" value="TreeGrafter"/>
</dbReference>
<feature type="non-terminal residue" evidence="1">
    <location>
        <position position="274"/>
    </location>
</feature>
<evidence type="ECO:0008006" key="3">
    <source>
        <dbReference type="Google" id="ProtNLM"/>
    </source>
</evidence>
<dbReference type="GO" id="GO:0007015">
    <property type="term" value="P:actin filament organization"/>
    <property type="evidence" value="ECO:0007669"/>
    <property type="project" value="TreeGrafter"/>
</dbReference>
<dbReference type="GO" id="GO:0000902">
    <property type="term" value="P:cell morphogenesis"/>
    <property type="evidence" value="ECO:0007669"/>
    <property type="project" value="TreeGrafter"/>
</dbReference>
<evidence type="ECO:0000313" key="2">
    <source>
        <dbReference type="Proteomes" id="UP000034805"/>
    </source>
</evidence>
<accession>A0A0P7UCZ3</accession>
<reference evidence="1 2" key="1">
    <citation type="submission" date="2015-08" db="EMBL/GenBank/DDBJ databases">
        <title>The genome of the Asian arowana (Scleropages formosus).</title>
        <authorList>
            <person name="Tan M.H."/>
            <person name="Gan H.M."/>
            <person name="Croft L.J."/>
            <person name="Austin C.M."/>
        </authorList>
    </citation>
    <scope>NUCLEOTIDE SEQUENCE [LARGE SCALE GENOMIC DNA]</scope>
    <source>
        <strain evidence="1">Aro1</strain>
    </source>
</reference>
<dbReference type="PANTHER" id="PTHR13944:SF20">
    <property type="entry name" value="RHO GUANINE NUCLEOTIDE EXCHANGE FACTOR 2"/>
    <property type="match status" value="1"/>
</dbReference>
<evidence type="ECO:0000313" key="1">
    <source>
        <dbReference type="EMBL" id="KPP71970.1"/>
    </source>
</evidence>
<gene>
    <name evidence="1" type="ORF">Z043_109070</name>
</gene>
<organism evidence="1 2">
    <name type="scientific">Scleropages formosus</name>
    <name type="common">Asian bonytongue</name>
    <name type="synonym">Osteoglossum formosum</name>
    <dbReference type="NCBI Taxonomy" id="113540"/>
    <lineage>
        <taxon>Eukaryota</taxon>
        <taxon>Metazoa</taxon>
        <taxon>Chordata</taxon>
        <taxon>Craniata</taxon>
        <taxon>Vertebrata</taxon>
        <taxon>Euteleostomi</taxon>
        <taxon>Actinopterygii</taxon>
        <taxon>Neopterygii</taxon>
        <taxon>Teleostei</taxon>
        <taxon>Osteoglossocephala</taxon>
        <taxon>Osteoglossomorpha</taxon>
        <taxon>Osteoglossiformes</taxon>
        <taxon>Osteoglossidae</taxon>
        <taxon>Scleropages</taxon>
    </lineage>
</organism>
<name>A0A0P7UCZ3_SCLFO</name>
<dbReference type="GO" id="GO:0032587">
    <property type="term" value="C:ruffle membrane"/>
    <property type="evidence" value="ECO:0007669"/>
    <property type="project" value="TreeGrafter"/>
</dbReference>
<dbReference type="AlphaFoldDB" id="A0A0P7UCZ3"/>
<sequence length="274" mass="30759">MGIHPAGGLYLISVIKAGAEVERVRLSWHVNEGEDFLSSKHRRGREALLTMNKHDRGATEAEASRGKEVKVGNYGHFAARCKMCIGLFLGFVLWRIIMNLNSPCNVTIHNRCRDTLPNCAKMKQRQQKLVLRNSSGLPNVALRAKTPMMKERPSSAIYPSDSLRQSLLGSRRGRSGLSLSKSVSTNNIAGNLNDDSPLGLRRILSQSTDSLNFRNRAMSMESLNDEGEVYYASMLEEIEQEGRDFEADSWSLAVDSSYLQTHRKDVIKRQDVIY</sequence>
<dbReference type="PANTHER" id="PTHR13944">
    <property type="entry name" value="AGAP007712-PA"/>
    <property type="match status" value="1"/>
</dbReference>
<dbReference type="GO" id="GO:0005856">
    <property type="term" value="C:cytoskeleton"/>
    <property type="evidence" value="ECO:0007669"/>
    <property type="project" value="TreeGrafter"/>
</dbReference>